<feature type="transmembrane region" description="Helical" evidence="1">
    <location>
        <begin position="403"/>
        <end position="421"/>
    </location>
</feature>
<feature type="transmembrane region" description="Helical" evidence="1">
    <location>
        <begin position="147"/>
        <end position="170"/>
    </location>
</feature>
<gene>
    <name evidence="2" type="ORF">BDY17DRAFT_292708</name>
</gene>
<evidence type="ECO:0000256" key="1">
    <source>
        <dbReference type="SAM" id="Phobius"/>
    </source>
</evidence>
<evidence type="ECO:0008006" key="4">
    <source>
        <dbReference type="Google" id="ProtNLM"/>
    </source>
</evidence>
<dbReference type="OrthoDB" id="2603at2759"/>
<feature type="transmembrane region" description="Helical" evidence="1">
    <location>
        <begin position="367"/>
        <end position="391"/>
    </location>
</feature>
<dbReference type="GeneID" id="54473879"/>
<keyword evidence="1" id="KW-0472">Membrane</keyword>
<dbReference type="RefSeq" id="XP_033591556.1">
    <property type="nucleotide sequence ID" value="XM_033732877.1"/>
</dbReference>
<organism evidence="2 3">
    <name type="scientific">Neohortaea acidophila</name>
    <dbReference type="NCBI Taxonomy" id="245834"/>
    <lineage>
        <taxon>Eukaryota</taxon>
        <taxon>Fungi</taxon>
        <taxon>Dikarya</taxon>
        <taxon>Ascomycota</taxon>
        <taxon>Pezizomycotina</taxon>
        <taxon>Dothideomycetes</taxon>
        <taxon>Dothideomycetidae</taxon>
        <taxon>Mycosphaerellales</taxon>
        <taxon>Teratosphaeriaceae</taxon>
        <taxon>Neohortaea</taxon>
    </lineage>
</organism>
<dbReference type="EMBL" id="MU001633">
    <property type="protein sequence ID" value="KAF2484987.1"/>
    <property type="molecule type" value="Genomic_DNA"/>
</dbReference>
<feature type="transmembrane region" description="Helical" evidence="1">
    <location>
        <begin position="295"/>
        <end position="322"/>
    </location>
</feature>
<feature type="transmembrane region" description="Helical" evidence="1">
    <location>
        <begin position="334"/>
        <end position="355"/>
    </location>
</feature>
<feature type="transmembrane region" description="Helical" evidence="1">
    <location>
        <begin position="190"/>
        <end position="208"/>
    </location>
</feature>
<protein>
    <recommendedName>
        <fullName evidence="4">Integral membrane protein</fullName>
    </recommendedName>
</protein>
<dbReference type="Proteomes" id="UP000799767">
    <property type="component" value="Unassembled WGS sequence"/>
</dbReference>
<dbReference type="AlphaFoldDB" id="A0A6A6Q0P0"/>
<name>A0A6A6Q0P0_9PEZI</name>
<evidence type="ECO:0000313" key="2">
    <source>
        <dbReference type="EMBL" id="KAF2484987.1"/>
    </source>
</evidence>
<keyword evidence="1" id="KW-1133">Transmembrane helix</keyword>
<evidence type="ECO:0000313" key="3">
    <source>
        <dbReference type="Proteomes" id="UP000799767"/>
    </source>
</evidence>
<reference evidence="2" key="1">
    <citation type="journal article" date="2020" name="Stud. Mycol.">
        <title>101 Dothideomycetes genomes: a test case for predicting lifestyles and emergence of pathogens.</title>
        <authorList>
            <person name="Haridas S."/>
            <person name="Albert R."/>
            <person name="Binder M."/>
            <person name="Bloem J."/>
            <person name="Labutti K."/>
            <person name="Salamov A."/>
            <person name="Andreopoulos B."/>
            <person name="Baker S."/>
            <person name="Barry K."/>
            <person name="Bills G."/>
            <person name="Bluhm B."/>
            <person name="Cannon C."/>
            <person name="Castanera R."/>
            <person name="Culley D."/>
            <person name="Daum C."/>
            <person name="Ezra D."/>
            <person name="Gonzalez J."/>
            <person name="Henrissat B."/>
            <person name="Kuo A."/>
            <person name="Liang C."/>
            <person name="Lipzen A."/>
            <person name="Lutzoni F."/>
            <person name="Magnuson J."/>
            <person name="Mondo S."/>
            <person name="Nolan M."/>
            <person name="Ohm R."/>
            <person name="Pangilinan J."/>
            <person name="Park H.-J."/>
            <person name="Ramirez L."/>
            <person name="Alfaro M."/>
            <person name="Sun H."/>
            <person name="Tritt A."/>
            <person name="Yoshinaga Y."/>
            <person name="Zwiers L.-H."/>
            <person name="Turgeon B."/>
            <person name="Goodwin S."/>
            <person name="Spatafora J."/>
            <person name="Crous P."/>
            <person name="Grigoriev I."/>
        </authorList>
    </citation>
    <scope>NUCLEOTIDE SEQUENCE</scope>
    <source>
        <strain evidence="2">CBS 113389</strain>
    </source>
</reference>
<keyword evidence="1" id="KW-0812">Transmembrane</keyword>
<sequence>MASSATSTTPLLPRLEEDPALLAVMRQRSDTFSNIVRKQLGREHPHAHLRADEVKGPLSFFNPTAATFDLVPASKLSTGPASGIAPQGPLPTGARLAWRARDNRKGRHVLVIPSNDGATDAPAFSTSWSHIRRILWRMCTVYAWWDVSWWIAVLFSWGSALFLICGFFYWLPLAAPSTEFPNESSIGGGLTAFIGATMFTVGGVLLVVEASNEHQTGCFGWAVENLFTHSDSDTEPGSRPPPDGKFTIRQEACTHHHATGAHSSAALHLQHPEAGRRWEWCPTWQEFRRHYIFEIGFMASFVLAIGAVIFYVSGIMALPWIYDKISQPVLYGTYWLAYLGGGILFVVSSALYMLETQPKWYLPAPRVLGWWIGTFNMIGSVGWTLSAAFGYCTASWCEYQSDLSLLWASLAFLMGSLLLWYEAMDKYPVIRASG</sequence>
<accession>A0A6A6Q0P0</accession>
<proteinExistence type="predicted"/>
<keyword evidence="3" id="KW-1185">Reference proteome</keyword>